<protein>
    <submittedName>
        <fullName evidence="1">Uncharacterized protein</fullName>
    </submittedName>
</protein>
<comment type="caution">
    <text evidence="1">The sequence shown here is derived from an EMBL/GenBank/DDBJ whole genome shotgun (WGS) entry which is preliminary data.</text>
</comment>
<reference evidence="2" key="1">
    <citation type="submission" date="2019-02" db="EMBL/GenBank/DDBJ databases">
        <title>Draft genome sequence of Enterococcus sp. Gos25-1.</title>
        <authorList>
            <person name="Tanaka N."/>
            <person name="Shiwa Y."/>
            <person name="Fujita N."/>
        </authorList>
    </citation>
    <scope>NUCLEOTIDE SEQUENCE [LARGE SCALE GENOMIC DNA]</scope>
    <source>
        <strain evidence="2">Gos25-1</strain>
    </source>
</reference>
<evidence type="ECO:0000313" key="2">
    <source>
        <dbReference type="Proteomes" id="UP000290567"/>
    </source>
</evidence>
<keyword evidence="2" id="KW-1185">Reference proteome</keyword>
<dbReference type="EMBL" id="BJCC01000001">
    <property type="protein sequence ID" value="GCF92117.1"/>
    <property type="molecule type" value="Genomic_DNA"/>
</dbReference>
<organism evidence="1 2">
    <name type="scientific">Enterococcus florum</name>
    <dbReference type="NCBI Taxonomy" id="2480627"/>
    <lineage>
        <taxon>Bacteria</taxon>
        <taxon>Bacillati</taxon>
        <taxon>Bacillota</taxon>
        <taxon>Bacilli</taxon>
        <taxon>Lactobacillales</taxon>
        <taxon>Enterococcaceae</taxon>
        <taxon>Enterococcus</taxon>
    </lineage>
</organism>
<gene>
    <name evidence="1" type="ORF">NRIC_00080</name>
</gene>
<accession>A0A4P5P325</accession>
<evidence type="ECO:0000313" key="1">
    <source>
        <dbReference type="EMBL" id="GCF92117.1"/>
    </source>
</evidence>
<dbReference type="AlphaFoldDB" id="A0A4P5P325"/>
<sequence length="78" mass="9010">MRAKLLAPAATKTEFGQIAANTDTYDYDQAFGTYHTSEEMAQFLLQLYDSSYTVDWVNRETFTFELSNPRFPIAKRSK</sequence>
<proteinExistence type="predicted"/>
<name>A0A4P5P325_9ENTE</name>
<dbReference type="Proteomes" id="UP000290567">
    <property type="component" value="Unassembled WGS sequence"/>
</dbReference>